<reference evidence="8" key="1">
    <citation type="journal article" date="2012" name="Nature">
        <title>A physical, genetic and functional sequence assembly of the barley genome.</title>
        <authorList>
            <consortium name="The International Barley Genome Sequencing Consortium"/>
            <person name="Mayer K.F."/>
            <person name="Waugh R."/>
            <person name="Brown J.W."/>
            <person name="Schulman A."/>
            <person name="Langridge P."/>
            <person name="Platzer M."/>
            <person name="Fincher G.B."/>
            <person name="Muehlbauer G.J."/>
            <person name="Sato K."/>
            <person name="Close T.J."/>
            <person name="Wise R.P."/>
            <person name="Stein N."/>
        </authorList>
    </citation>
    <scope>NUCLEOTIDE SEQUENCE [LARGE SCALE GENOMIC DNA]</scope>
    <source>
        <strain evidence="8">cv. Morex</strain>
    </source>
</reference>
<reference evidence="7" key="2">
    <citation type="submission" date="2020-10" db="EMBL/GenBank/DDBJ databases">
        <authorList>
            <person name="Scholz U."/>
            <person name="Mascher M."/>
            <person name="Fiebig A."/>
        </authorList>
    </citation>
    <scope>NUCLEOTIDE SEQUENCE [LARGE SCALE GENOMIC DNA]</scope>
    <source>
        <strain evidence="7">cv. Morex</strain>
    </source>
</reference>
<reference evidence="7" key="3">
    <citation type="submission" date="2022-01" db="UniProtKB">
        <authorList>
            <consortium name="EnsemblPlants"/>
        </authorList>
    </citation>
    <scope>IDENTIFICATION</scope>
    <source>
        <strain evidence="7">subsp. vulgare</strain>
    </source>
</reference>
<dbReference type="InterPro" id="IPR015300">
    <property type="entry name" value="DNA-bd_pseudobarrel_sf"/>
</dbReference>
<dbReference type="PANTHER" id="PTHR34397:SF22">
    <property type="entry name" value="OS05G0237600 PROTEIN"/>
    <property type="match status" value="1"/>
</dbReference>
<keyword evidence="8" id="KW-1185">Reference proteome</keyword>
<evidence type="ECO:0000313" key="8">
    <source>
        <dbReference type="Proteomes" id="UP000011116"/>
    </source>
</evidence>
<proteinExistence type="predicted"/>
<dbReference type="Proteomes" id="UP000011116">
    <property type="component" value="Chromosome 7H"/>
</dbReference>
<sequence length="363" mass="39013">MTLSEVGSVPRRRRTAPPPATTGIGRHGSTHAKVGGGSCGCAVAPVAAAVARPEPAEGEGRILAADQSLPQWAAPDAAALRPHAAFRRRAQSSPSKKRKKRRLLDGVFWAGVGMESASPSGSATADDPSLDEIGVVDGELRAVLKGIGASRPVRVYGKRLHKTDRVLQQHRLLIPCKSWRRRGEPFPLDEALTAEEKPCVQVQAYDRRGRPYVLDLKKLSCNDAYRLIAGWGRFLAQNGLDVARDARAEDLEPAMVELWAFRSPALQVGVAGQPRGPLGLVIVHYRQGDAPHADAAIAEILAAAAARKRAATMPPPPPLPIAGDNDEPDERMLEAAQGLLMLRESPVDFGCRQNTRRLASLIL</sequence>
<keyword evidence="3" id="KW-0238">DNA-binding</keyword>
<dbReference type="SUPFAM" id="SSF101936">
    <property type="entry name" value="DNA-binding pseudobarrel domain"/>
    <property type="match status" value="1"/>
</dbReference>
<dbReference type="GO" id="GO:0003677">
    <property type="term" value="F:DNA binding"/>
    <property type="evidence" value="ECO:0007669"/>
    <property type="project" value="UniProtKB-KW"/>
</dbReference>
<comment type="subcellular location">
    <subcellularLocation>
        <location evidence="1">Nucleus</location>
    </subcellularLocation>
</comment>
<dbReference type="GO" id="GO:0005634">
    <property type="term" value="C:nucleus"/>
    <property type="evidence" value="ECO:0007669"/>
    <property type="project" value="UniProtKB-SubCell"/>
</dbReference>
<protein>
    <submittedName>
        <fullName evidence="7">Uncharacterized protein</fullName>
    </submittedName>
</protein>
<dbReference type="Gene3D" id="2.40.330.10">
    <property type="entry name" value="DNA-binding pseudobarrel domain"/>
    <property type="match status" value="1"/>
</dbReference>
<keyword evidence="4" id="KW-0804">Transcription</keyword>
<evidence type="ECO:0000256" key="6">
    <source>
        <dbReference type="SAM" id="MobiDB-lite"/>
    </source>
</evidence>
<dbReference type="Gramene" id="HORVU.MOREX.r3.7HG0731330.1">
    <property type="protein sequence ID" value="HORVU.MOREX.r3.7HG0731330.1.CDS1"/>
    <property type="gene ID" value="HORVU.MOREX.r3.7HG0731330"/>
</dbReference>
<evidence type="ECO:0000256" key="5">
    <source>
        <dbReference type="ARBA" id="ARBA00023242"/>
    </source>
</evidence>
<evidence type="ECO:0000256" key="4">
    <source>
        <dbReference type="ARBA" id="ARBA00023163"/>
    </source>
</evidence>
<evidence type="ECO:0000256" key="2">
    <source>
        <dbReference type="ARBA" id="ARBA00023015"/>
    </source>
</evidence>
<dbReference type="Gramene" id="HORVU.MOREX.r2.7HG0606850.1">
    <property type="protein sequence ID" value="HORVU.MOREX.r2.7HG0606850.1.CDS.1"/>
    <property type="gene ID" value="HORVU.MOREX.r2.7HG0606850"/>
</dbReference>
<dbReference type="PANTHER" id="PTHR34397">
    <property type="entry name" value="OS05G0237600 PROTEIN"/>
    <property type="match status" value="1"/>
</dbReference>
<evidence type="ECO:0000313" key="7">
    <source>
        <dbReference type="EnsemblPlants" id="HORVU.MOREX.r3.7HG0731330.1.CDS1"/>
    </source>
</evidence>
<evidence type="ECO:0000256" key="3">
    <source>
        <dbReference type="ARBA" id="ARBA00023125"/>
    </source>
</evidence>
<dbReference type="AlphaFoldDB" id="A0A8I6YRA0"/>
<feature type="region of interest" description="Disordered" evidence="6">
    <location>
        <begin position="1"/>
        <end position="36"/>
    </location>
</feature>
<organism evidence="7 8">
    <name type="scientific">Hordeum vulgare subsp. vulgare</name>
    <name type="common">Domesticated barley</name>
    <dbReference type="NCBI Taxonomy" id="112509"/>
    <lineage>
        <taxon>Eukaryota</taxon>
        <taxon>Viridiplantae</taxon>
        <taxon>Streptophyta</taxon>
        <taxon>Embryophyta</taxon>
        <taxon>Tracheophyta</taxon>
        <taxon>Spermatophyta</taxon>
        <taxon>Magnoliopsida</taxon>
        <taxon>Liliopsida</taxon>
        <taxon>Poales</taxon>
        <taxon>Poaceae</taxon>
        <taxon>BOP clade</taxon>
        <taxon>Pooideae</taxon>
        <taxon>Triticodae</taxon>
        <taxon>Triticeae</taxon>
        <taxon>Hordeinae</taxon>
        <taxon>Hordeum</taxon>
    </lineage>
</organism>
<accession>A0A8I6YRA0</accession>
<dbReference type="EnsemblPlants" id="HORVU.MOREX.r3.7HG0731330.1">
    <property type="protein sequence ID" value="HORVU.MOREX.r3.7HG0731330.1.CDS1"/>
    <property type="gene ID" value="HORVU.MOREX.r3.7HG0731330"/>
</dbReference>
<keyword evidence="2" id="KW-0805">Transcription regulation</keyword>
<keyword evidence="5" id="KW-0539">Nucleus</keyword>
<evidence type="ECO:0000256" key="1">
    <source>
        <dbReference type="ARBA" id="ARBA00004123"/>
    </source>
</evidence>
<name>A0A8I6YRA0_HORVV</name>